<dbReference type="GO" id="GO:0046656">
    <property type="term" value="P:folic acid biosynthetic process"/>
    <property type="evidence" value="ECO:0007669"/>
    <property type="project" value="UniProtKB-KW"/>
</dbReference>
<protein>
    <recommendedName>
        <fullName evidence="18">Folate synthesis bifunctional protein</fullName>
        <ecNumber evidence="7">2.5.1.15</ecNumber>
        <ecNumber evidence="8">2.7.6.3</ecNumber>
    </recommendedName>
</protein>
<dbReference type="CDD" id="cd00739">
    <property type="entry name" value="DHPS"/>
    <property type="match status" value="1"/>
</dbReference>
<dbReference type="HOGENOM" id="CLU_008023_2_2_0"/>
<dbReference type="PANTHER" id="PTHR20941:SF1">
    <property type="entry name" value="FOLIC ACID SYNTHESIS PROTEIN FOL1"/>
    <property type="match status" value="1"/>
</dbReference>
<evidence type="ECO:0000256" key="15">
    <source>
        <dbReference type="ARBA" id="ARBA00022909"/>
    </source>
</evidence>
<comment type="catalytic activity">
    <reaction evidence="2">
        <text>6-hydroxymethyl-7,8-dihydropterin + ATP = (7,8-dihydropterin-6-yl)methyl diphosphate + AMP + H(+)</text>
        <dbReference type="Rhea" id="RHEA:11412"/>
        <dbReference type="ChEBI" id="CHEBI:15378"/>
        <dbReference type="ChEBI" id="CHEBI:30616"/>
        <dbReference type="ChEBI" id="CHEBI:44841"/>
        <dbReference type="ChEBI" id="CHEBI:72950"/>
        <dbReference type="ChEBI" id="CHEBI:456215"/>
        <dbReference type="EC" id="2.7.6.3"/>
    </reaction>
</comment>
<evidence type="ECO:0000256" key="8">
    <source>
        <dbReference type="ARBA" id="ARBA00013253"/>
    </source>
</evidence>
<evidence type="ECO:0000256" key="6">
    <source>
        <dbReference type="ARBA" id="ARBA00009951"/>
    </source>
</evidence>
<comment type="cofactor">
    <cofactor evidence="3">
        <name>Mg(2+)</name>
        <dbReference type="ChEBI" id="CHEBI:18420"/>
    </cofactor>
</comment>
<dbReference type="UniPathway" id="UPA00077">
    <property type="reaction ID" value="UER00155"/>
</dbReference>
<keyword evidence="16" id="KW-0511">Multifunctional enzyme</keyword>
<evidence type="ECO:0000256" key="16">
    <source>
        <dbReference type="ARBA" id="ARBA00023268"/>
    </source>
</evidence>
<comment type="similarity">
    <text evidence="6">In the C-terminal section; belongs to the DHPS family.</text>
</comment>
<dbReference type="PROSITE" id="PS00794">
    <property type="entry name" value="HPPK"/>
    <property type="match status" value="1"/>
</dbReference>
<dbReference type="InterPro" id="IPR000489">
    <property type="entry name" value="Pterin-binding_dom"/>
</dbReference>
<dbReference type="Pfam" id="PF00809">
    <property type="entry name" value="Pterin_bind"/>
    <property type="match status" value="1"/>
</dbReference>
<dbReference type="AlphaFoldDB" id="A0A0H2X2W0"/>
<dbReference type="CDD" id="cd00483">
    <property type="entry name" value="HPPK"/>
    <property type="match status" value="1"/>
</dbReference>
<dbReference type="InterPro" id="IPR011005">
    <property type="entry name" value="Dihydropteroate_synth-like_sf"/>
</dbReference>
<evidence type="ECO:0000256" key="10">
    <source>
        <dbReference type="ARBA" id="ARBA00022723"/>
    </source>
</evidence>
<evidence type="ECO:0000256" key="9">
    <source>
        <dbReference type="ARBA" id="ARBA00022679"/>
    </source>
</evidence>
<dbReference type="GO" id="GO:0005524">
    <property type="term" value="F:ATP binding"/>
    <property type="evidence" value="ECO:0007669"/>
    <property type="project" value="UniProtKB-KW"/>
</dbReference>
<comment type="pathway">
    <text evidence="4">Cofactor biosynthesis; tetrahydrofolate biosynthesis; 7,8-dihydrofolate from 2-amino-4-hydroxy-6-hydroxymethyl-7,8-dihydropteridine diphosphate and 4-aminobenzoate: step 1/2.</text>
</comment>
<sequence>MTSWNFVCLSLGSNLGNRHEHIRRAYASLKKAGIRNLKSSVILETKALLLEGAPKEWDLPYFNSVVIGETQLSPDELIEEIKMIESRFGQDASLKWGPRPIDIDVLFYGDEAFSYHSDKCTIPHPKVLERPFLLSMIASLCPYRRFRLEGSSCNGKTFAELAAIYPLTEEDALGSFGSATQIMGIVNITDNSISDTGLFLEARRAAAHAERLFAEGASIIDLGAQATNPRVKDLGSVEQEWERLEPVLRLLAERWGAAQQCPDVSIDTFRPEIIRRAVEVFPIRWINDVSGGSLEMAHLAKEFGLRLLINHSCSLPPRPDCVLSYEESPIEQMLRWGESQLEQFAQVGLDTSWQVVFDPGIGFGKTPVQSMLLMDGVKQFKRVLECPVLIGHSRKSCLSMLGRFNSNDRDWETIGCSVSLHDRGVDYLRVHQVEGNRRALAAAAWAGMFV</sequence>
<keyword evidence="9 20" id="KW-0808">Transferase</keyword>
<dbReference type="EC" id="2.5.1.15" evidence="7"/>
<comment type="catalytic activity">
    <reaction evidence="1">
        <text>(7,8-dihydropterin-6-yl)methyl diphosphate + 4-aminobenzoate = 7,8-dihydropteroate + diphosphate</text>
        <dbReference type="Rhea" id="RHEA:19949"/>
        <dbReference type="ChEBI" id="CHEBI:17836"/>
        <dbReference type="ChEBI" id="CHEBI:17839"/>
        <dbReference type="ChEBI" id="CHEBI:33019"/>
        <dbReference type="ChEBI" id="CHEBI:72950"/>
        <dbReference type="EC" id="2.5.1.15"/>
    </reaction>
</comment>
<dbReference type="EC" id="2.7.6.3" evidence="8"/>
<dbReference type="KEGG" id="cta:CTA_0666"/>
<evidence type="ECO:0000256" key="1">
    <source>
        <dbReference type="ARBA" id="ARBA00000012"/>
    </source>
</evidence>
<dbReference type="PANTHER" id="PTHR20941">
    <property type="entry name" value="FOLATE SYNTHESIS PROTEINS"/>
    <property type="match status" value="1"/>
</dbReference>
<dbReference type="SUPFAM" id="SSF51717">
    <property type="entry name" value="Dihydropteroate synthetase-like"/>
    <property type="match status" value="1"/>
</dbReference>
<name>A0A0H2X2W0_CHLTA</name>
<evidence type="ECO:0000256" key="5">
    <source>
        <dbReference type="ARBA" id="ARBA00005051"/>
    </source>
</evidence>
<dbReference type="RefSeq" id="WP_009871981.1">
    <property type="nucleotide sequence ID" value="NC_007429.1"/>
</dbReference>
<dbReference type="PROSITE" id="PS50972">
    <property type="entry name" value="PTERIN_BINDING"/>
    <property type="match status" value="1"/>
</dbReference>
<dbReference type="InterPro" id="IPR000550">
    <property type="entry name" value="Hppk"/>
</dbReference>
<evidence type="ECO:0000256" key="12">
    <source>
        <dbReference type="ARBA" id="ARBA00022777"/>
    </source>
</evidence>
<evidence type="ECO:0000256" key="2">
    <source>
        <dbReference type="ARBA" id="ARBA00000198"/>
    </source>
</evidence>
<dbReference type="GO" id="GO:0003848">
    <property type="term" value="F:2-amino-4-hydroxy-6-hydroxymethyldihydropteridine diphosphokinase activity"/>
    <property type="evidence" value="ECO:0007669"/>
    <property type="project" value="UniProtKB-EC"/>
</dbReference>
<dbReference type="GO" id="GO:0046872">
    <property type="term" value="F:metal ion binding"/>
    <property type="evidence" value="ECO:0007669"/>
    <property type="project" value="UniProtKB-KW"/>
</dbReference>
<dbReference type="InterPro" id="IPR006390">
    <property type="entry name" value="DHP_synth_dom"/>
</dbReference>
<keyword evidence="21" id="KW-1185">Reference proteome</keyword>
<dbReference type="Gene3D" id="3.30.70.560">
    <property type="entry name" value="7,8-Dihydro-6-hydroxymethylpterin-pyrophosphokinase HPPK"/>
    <property type="match status" value="1"/>
</dbReference>
<evidence type="ECO:0000256" key="13">
    <source>
        <dbReference type="ARBA" id="ARBA00022840"/>
    </source>
</evidence>
<dbReference type="GO" id="GO:0005829">
    <property type="term" value="C:cytosol"/>
    <property type="evidence" value="ECO:0007669"/>
    <property type="project" value="TreeGrafter"/>
</dbReference>
<dbReference type="SUPFAM" id="SSF55083">
    <property type="entry name" value="6-hydroxymethyl-7,8-dihydropterin pyrophosphokinase, HPPK"/>
    <property type="match status" value="1"/>
</dbReference>
<evidence type="ECO:0000256" key="4">
    <source>
        <dbReference type="ARBA" id="ARBA00004763"/>
    </source>
</evidence>
<evidence type="ECO:0000256" key="3">
    <source>
        <dbReference type="ARBA" id="ARBA00001946"/>
    </source>
</evidence>
<evidence type="ECO:0000256" key="18">
    <source>
        <dbReference type="ARBA" id="ARBA00070109"/>
    </source>
</evidence>
<keyword evidence="12" id="KW-0418">Kinase</keyword>
<dbReference type="PROSITE" id="PS00793">
    <property type="entry name" value="DHPS_2"/>
    <property type="match status" value="1"/>
</dbReference>
<dbReference type="NCBIfam" id="TIGR01496">
    <property type="entry name" value="DHPS"/>
    <property type="match status" value="1"/>
</dbReference>
<dbReference type="PROSITE" id="PS00792">
    <property type="entry name" value="DHPS_1"/>
    <property type="match status" value="1"/>
</dbReference>
<keyword evidence="14" id="KW-0460">Magnesium</keyword>
<dbReference type="EMBL" id="CP000051">
    <property type="protein sequence ID" value="AAX50890.1"/>
    <property type="molecule type" value="Genomic_DNA"/>
</dbReference>
<evidence type="ECO:0000313" key="21">
    <source>
        <dbReference type="Proteomes" id="UP000002532"/>
    </source>
</evidence>
<dbReference type="FunFam" id="3.20.20.20:FF:000015">
    <property type="entry name" value="Probable bifunctional folylpolyglutamate synthase/dihydropteroate synthase"/>
    <property type="match status" value="1"/>
</dbReference>
<evidence type="ECO:0000256" key="7">
    <source>
        <dbReference type="ARBA" id="ARBA00012458"/>
    </source>
</evidence>
<evidence type="ECO:0000256" key="17">
    <source>
        <dbReference type="ARBA" id="ARBA00061359"/>
    </source>
</evidence>
<evidence type="ECO:0000259" key="19">
    <source>
        <dbReference type="PROSITE" id="PS50972"/>
    </source>
</evidence>
<dbReference type="Proteomes" id="UP000002532">
    <property type="component" value="Chromosome"/>
</dbReference>
<feature type="domain" description="Pterin-binding" evidence="19">
    <location>
        <begin position="180"/>
        <end position="441"/>
    </location>
</feature>
<dbReference type="Pfam" id="PF01288">
    <property type="entry name" value="HPPK"/>
    <property type="match status" value="1"/>
</dbReference>
<dbReference type="GO" id="GO:0046654">
    <property type="term" value="P:tetrahydrofolate biosynthetic process"/>
    <property type="evidence" value="ECO:0007669"/>
    <property type="project" value="UniProtKB-UniPathway"/>
</dbReference>
<evidence type="ECO:0000256" key="11">
    <source>
        <dbReference type="ARBA" id="ARBA00022741"/>
    </source>
</evidence>
<keyword evidence="13" id="KW-0067">ATP-binding</keyword>
<evidence type="ECO:0000313" key="20">
    <source>
        <dbReference type="EMBL" id="AAX50890.1"/>
    </source>
</evidence>
<comment type="similarity">
    <text evidence="17">In the N-terminal section; belongs to the HPPK family.</text>
</comment>
<accession>A0A0H2X2W0</accession>
<dbReference type="InterPro" id="IPR035907">
    <property type="entry name" value="Hppk_sf"/>
</dbReference>
<keyword evidence="11" id="KW-0547">Nucleotide-binding</keyword>
<comment type="pathway">
    <text evidence="5">Cofactor biosynthesis; tetrahydrofolate biosynthesis; 2-amino-4-hydroxy-6-hydroxymethyl-7,8-dihydropteridine diphosphate from 7,8-dihydroneopterin triphosphate: step 4/4.</text>
</comment>
<reference evidence="20 21" key="1">
    <citation type="journal article" date="2005" name="Infect. Immun.">
        <title>Comparative genomic analysis of Chlamydia trachomatis oculotropic and genitotropic strains.</title>
        <authorList>
            <person name="Carlson J.H."/>
            <person name="Porcella S.F."/>
            <person name="McClarty G."/>
            <person name="Caldwell H.D."/>
        </authorList>
    </citation>
    <scope>NUCLEOTIDE SEQUENCE [LARGE SCALE GENOMIC DNA]</scope>
    <source>
        <strain evidence="21">ATCC VR-571B / DSM 19440 / HAR-13</strain>
    </source>
</reference>
<dbReference type="NCBIfam" id="TIGR01498">
    <property type="entry name" value="folK"/>
    <property type="match status" value="1"/>
</dbReference>
<dbReference type="InterPro" id="IPR045031">
    <property type="entry name" value="DHP_synth-like"/>
</dbReference>
<dbReference type="Gene3D" id="3.20.20.20">
    <property type="entry name" value="Dihydropteroate synthase-like"/>
    <property type="match status" value="1"/>
</dbReference>
<evidence type="ECO:0000256" key="14">
    <source>
        <dbReference type="ARBA" id="ARBA00022842"/>
    </source>
</evidence>
<dbReference type="GO" id="GO:0004156">
    <property type="term" value="F:dihydropteroate synthase activity"/>
    <property type="evidence" value="ECO:0007669"/>
    <property type="project" value="UniProtKB-EC"/>
</dbReference>
<organism evidence="20 21">
    <name type="scientific">Chlamydia trachomatis serovar A (strain ATCC VR-571B / DSM 19440 / HAR-13)</name>
    <dbReference type="NCBI Taxonomy" id="315277"/>
    <lineage>
        <taxon>Bacteria</taxon>
        <taxon>Pseudomonadati</taxon>
        <taxon>Chlamydiota</taxon>
        <taxon>Chlamydiia</taxon>
        <taxon>Chlamydiales</taxon>
        <taxon>Chlamydiaceae</taxon>
        <taxon>Chlamydia/Chlamydophila group</taxon>
        <taxon>Chlamydia</taxon>
    </lineage>
</organism>
<dbReference type="SMR" id="A0A0H2X2W0"/>
<proteinExistence type="inferred from homology"/>
<gene>
    <name evidence="20" type="primary">folP</name>
    <name evidence="20" type="ordered locus">CTA_0666</name>
</gene>
<keyword evidence="15" id="KW-0289">Folate biosynthesis</keyword>
<dbReference type="GO" id="GO:0016301">
    <property type="term" value="F:kinase activity"/>
    <property type="evidence" value="ECO:0007669"/>
    <property type="project" value="UniProtKB-KW"/>
</dbReference>
<keyword evidence="10" id="KW-0479">Metal-binding</keyword>